<dbReference type="STRING" id="388280.SAMN04488057_10170"/>
<dbReference type="AlphaFoldDB" id="A0A1M7HUY1"/>
<evidence type="ECO:0000313" key="2">
    <source>
        <dbReference type="Proteomes" id="UP000184513"/>
    </source>
</evidence>
<evidence type="ECO:0000313" key="1">
    <source>
        <dbReference type="EMBL" id="SHM32294.1"/>
    </source>
</evidence>
<sequence length="186" mass="20896">MNLKHKYLFFFVLFLIVAISFRGTAQTEDVKFTAKQAVYLEVGGNAGRYAINYGRIIHQKGKLKLNASAGFSMFHDRLNAKTTWLPVVPVEISALYGKSNHHLELGMGVTSYLTRRLGFDSETFQTTDKVVFDAGIPLRIGYRYQKPEGGFFFRAGYTPIINFPTGGGEEWSFEPRFAGLSIGKSF</sequence>
<accession>A0A1M7HUY1</accession>
<evidence type="ECO:0008006" key="3">
    <source>
        <dbReference type="Google" id="ProtNLM"/>
    </source>
</evidence>
<protein>
    <recommendedName>
        <fullName evidence="3">Outer membrane protein beta-barrel domain-containing protein</fullName>
    </recommendedName>
</protein>
<organism evidence="1 2">
    <name type="scientific">Cyclobacterium lianum</name>
    <dbReference type="NCBI Taxonomy" id="388280"/>
    <lineage>
        <taxon>Bacteria</taxon>
        <taxon>Pseudomonadati</taxon>
        <taxon>Bacteroidota</taxon>
        <taxon>Cytophagia</taxon>
        <taxon>Cytophagales</taxon>
        <taxon>Cyclobacteriaceae</taxon>
        <taxon>Cyclobacterium</taxon>
    </lineage>
</organism>
<reference evidence="1 2" key="1">
    <citation type="submission" date="2016-11" db="EMBL/GenBank/DDBJ databases">
        <authorList>
            <person name="Jaros S."/>
            <person name="Januszkiewicz K."/>
            <person name="Wedrychowicz H."/>
        </authorList>
    </citation>
    <scope>NUCLEOTIDE SEQUENCE [LARGE SCALE GENOMIC DNA]</scope>
    <source>
        <strain evidence="1 2">CGMCC 1.6102</strain>
    </source>
</reference>
<gene>
    <name evidence="1" type="ORF">SAMN04488057_10170</name>
</gene>
<dbReference type="RefSeq" id="WP_073089971.1">
    <property type="nucleotide sequence ID" value="NZ_FRCY01000001.1"/>
</dbReference>
<dbReference type="OrthoDB" id="966005at2"/>
<proteinExistence type="predicted"/>
<keyword evidence="2" id="KW-1185">Reference proteome</keyword>
<dbReference type="Proteomes" id="UP000184513">
    <property type="component" value="Unassembled WGS sequence"/>
</dbReference>
<dbReference type="EMBL" id="FRCY01000001">
    <property type="protein sequence ID" value="SHM32294.1"/>
    <property type="molecule type" value="Genomic_DNA"/>
</dbReference>
<name>A0A1M7HUY1_9BACT</name>